<proteinExistence type="predicted"/>
<dbReference type="CDD" id="cd14791">
    <property type="entry name" value="GH36"/>
    <property type="match status" value="1"/>
</dbReference>
<reference evidence="3 4" key="1">
    <citation type="journal article" date="2022" name="Genome Biol. Evol.">
        <title>Host diet, physiology and behaviors set the stage for Lachnospiraceae cladogenesis.</title>
        <authorList>
            <person name="Vera-Ponce De Leon A."/>
            <person name="Schneider M."/>
            <person name="Jahnes B.C."/>
            <person name="Sadowski V."/>
            <person name="Camuy-Velez L.A."/>
            <person name="Duan J."/>
            <person name="Sabree Z.L."/>
        </authorList>
    </citation>
    <scope>NUCLEOTIDE SEQUENCE [LARGE SCALE GENOMIC DNA]</scope>
    <source>
        <strain evidence="3 4">PAL227</strain>
    </source>
</reference>
<dbReference type="Pfam" id="PF02065">
    <property type="entry name" value="Melibiase"/>
    <property type="match status" value="1"/>
</dbReference>
<dbReference type="InterPro" id="IPR013785">
    <property type="entry name" value="Aldolase_TIM"/>
</dbReference>
<comment type="caution">
    <text evidence="3">The sequence shown here is derived from an EMBL/GenBank/DDBJ whole genome shotgun (WGS) entry which is preliminary data.</text>
</comment>
<evidence type="ECO:0000313" key="3">
    <source>
        <dbReference type="EMBL" id="MCP1110292.1"/>
    </source>
</evidence>
<dbReference type="PRINTS" id="PR00743">
    <property type="entry name" value="GLHYDRLASE36"/>
</dbReference>
<dbReference type="InterPro" id="IPR050985">
    <property type="entry name" value="Alpha-glycosidase_related"/>
</dbReference>
<dbReference type="Gene3D" id="2.70.98.60">
    <property type="entry name" value="alpha-galactosidase from lactobacil brevis"/>
    <property type="match status" value="1"/>
</dbReference>
<dbReference type="InterPro" id="IPR017853">
    <property type="entry name" value="GH"/>
</dbReference>
<sequence>MERIQIQENNIQMVLEKTRENKVKLLHFSVLPFTEDTIRDDYEKAGFRLVELALSGVDRPEERHGSKYTVTGPGYRMTYVSHTDTRNEKGRLLEVVTRDEETEVYVTSCFQFFDGIPVVRAHSIVENKGQETQGLEYVSSFNLNGLGKEGILPRDEKLRVSVMHNSWHRELQWKEYTLPELGLEQCQIHQPTRSSKALQVTNTGNWSTKEYLPMGCVTNRETGTNLFWQIEHNGSWHWEISDQTNHLYLQLSGPTQNQSHWYKELKPGERFESVPVAVGSVAGELDEVAAELTKYRRRIRRQNADNEQLAVIFNDYMNCLFAEPTTAKELPLIDQAAACGCEYYCIDAGWYSAGYWWDGVGEWLPSKERFPGGIEEVIDYIRQKGMVPGLWLELEVMGIKCKLAGELPDECFFIRHGRRVSDRSRYQLDFRHPLAIKHATEVVKRLINTYGIGYIKMDYNIEPGIGTEVAADSYGEGLLEHERAYLRWLDEMFAMFPELIIENCSSGGLRMDYAMLSRHSIQSTSDQEDFRLYATIAANSPLGVTMEQAAVWSYPQVDSTEEETAFNMVNAMLMRIHQSGHLAKLSEANYSLVKEGIAYYKSIRQEIKEALPFWPLGVSSFADDHVSVGLKSQGKTYVALWRRGGPEEIKLPLKHLKGQEVEVCCAYPSNLPCTYQWNALTGLLSVKIPAAPGARLFELKEK</sequence>
<dbReference type="EMBL" id="JAMZFV010000011">
    <property type="protein sequence ID" value="MCP1110292.1"/>
    <property type="molecule type" value="Genomic_DNA"/>
</dbReference>
<organism evidence="3 4">
    <name type="scientific">Ohessyouella blattaphilus</name>
    <dbReference type="NCBI Taxonomy" id="2949333"/>
    <lineage>
        <taxon>Bacteria</taxon>
        <taxon>Bacillati</taxon>
        <taxon>Bacillota</taxon>
        <taxon>Clostridia</taxon>
        <taxon>Lachnospirales</taxon>
        <taxon>Lachnospiraceae</taxon>
        <taxon>Ohessyouella</taxon>
    </lineage>
</organism>
<evidence type="ECO:0000256" key="2">
    <source>
        <dbReference type="ARBA" id="ARBA00023295"/>
    </source>
</evidence>
<dbReference type="InterPro" id="IPR038417">
    <property type="entry name" value="Alpga-gal_N_sf"/>
</dbReference>
<evidence type="ECO:0000313" key="4">
    <source>
        <dbReference type="Proteomes" id="UP001523565"/>
    </source>
</evidence>
<dbReference type="PANTHER" id="PTHR43053:SF3">
    <property type="entry name" value="ALPHA-GALACTOSIDASE C-RELATED"/>
    <property type="match status" value="1"/>
</dbReference>
<dbReference type="InterPro" id="IPR002252">
    <property type="entry name" value="Glyco_hydro_36"/>
</dbReference>
<protein>
    <submittedName>
        <fullName evidence="3">Alpha-galactosidase</fullName>
    </submittedName>
</protein>
<accession>A0ABT1EKK8</accession>
<keyword evidence="4" id="KW-1185">Reference proteome</keyword>
<name>A0ABT1EKK8_9FIRM</name>
<evidence type="ECO:0000256" key="1">
    <source>
        <dbReference type="ARBA" id="ARBA00022801"/>
    </source>
</evidence>
<keyword evidence="1" id="KW-0378">Hydrolase</keyword>
<dbReference type="SUPFAM" id="SSF51445">
    <property type="entry name" value="(Trans)glycosidases"/>
    <property type="match status" value="1"/>
</dbReference>
<dbReference type="RefSeq" id="WP_262069172.1">
    <property type="nucleotide sequence ID" value="NZ_JAMXOC010000011.1"/>
</dbReference>
<keyword evidence="2" id="KW-0326">Glycosidase</keyword>
<gene>
    <name evidence="3" type="ORF">NK118_08515</name>
</gene>
<dbReference type="Gene3D" id="3.20.20.70">
    <property type="entry name" value="Aldolase class I"/>
    <property type="match status" value="1"/>
</dbReference>
<dbReference type="PANTHER" id="PTHR43053">
    <property type="entry name" value="GLYCOSIDASE FAMILY 31"/>
    <property type="match status" value="1"/>
</dbReference>
<dbReference type="Proteomes" id="UP001523565">
    <property type="component" value="Unassembled WGS sequence"/>
</dbReference>